<evidence type="ECO:0000313" key="2">
    <source>
        <dbReference type="Proteomes" id="UP001055811"/>
    </source>
</evidence>
<reference evidence="2" key="1">
    <citation type="journal article" date="2022" name="Mol. Ecol. Resour.">
        <title>The genomes of chicory, endive, great burdock and yacon provide insights into Asteraceae palaeo-polyploidization history and plant inulin production.</title>
        <authorList>
            <person name="Fan W."/>
            <person name="Wang S."/>
            <person name="Wang H."/>
            <person name="Wang A."/>
            <person name="Jiang F."/>
            <person name="Liu H."/>
            <person name="Zhao H."/>
            <person name="Xu D."/>
            <person name="Zhang Y."/>
        </authorList>
    </citation>
    <scope>NUCLEOTIDE SEQUENCE [LARGE SCALE GENOMIC DNA]</scope>
    <source>
        <strain evidence="2">cv. Punajuju</strain>
    </source>
</reference>
<comment type="caution">
    <text evidence="1">The sequence shown here is derived from an EMBL/GenBank/DDBJ whole genome shotgun (WGS) entry which is preliminary data.</text>
</comment>
<organism evidence="1 2">
    <name type="scientific">Cichorium intybus</name>
    <name type="common">Chicory</name>
    <dbReference type="NCBI Taxonomy" id="13427"/>
    <lineage>
        <taxon>Eukaryota</taxon>
        <taxon>Viridiplantae</taxon>
        <taxon>Streptophyta</taxon>
        <taxon>Embryophyta</taxon>
        <taxon>Tracheophyta</taxon>
        <taxon>Spermatophyta</taxon>
        <taxon>Magnoliopsida</taxon>
        <taxon>eudicotyledons</taxon>
        <taxon>Gunneridae</taxon>
        <taxon>Pentapetalae</taxon>
        <taxon>asterids</taxon>
        <taxon>campanulids</taxon>
        <taxon>Asterales</taxon>
        <taxon>Asteraceae</taxon>
        <taxon>Cichorioideae</taxon>
        <taxon>Cichorieae</taxon>
        <taxon>Cichoriinae</taxon>
        <taxon>Cichorium</taxon>
    </lineage>
</organism>
<accession>A0ACB9BIP8</accession>
<evidence type="ECO:0000313" key="1">
    <source>
        <dbReference type="EMBL" id="KAI3721995.1"/>
    </source>
</evidence>
<dbReference type="Proteomes" id="UP001055811">
    <property type="component" value="Linkage Group LG06"/>
</dbReference>
<reference evidence="1 2" key="2">
    <citation type="journal article" date="2022" name="Mol. Ecol. Resour.">
        <title>The genomes of chicory, endive, great burdock and yacon provide insights into Asteraceae paleo-polyploidization history and plant inulin production.</title>
        <authorList>
            <person name="Fan W."/>
            <person name="Wang S."/>
            <person name="Wang H."/>
            <person name="Wang A."/>
            <person name="Jiang F."/>
            <person name="Liu H."/>
            <person name="Zhao H."/>
            <person name="Xu D."/>
            <person name="Zhang Y."/>
        </authorList>
    </citation>
    <scope>NUCLEOTIDE SEQUENCE [LARGE SCALE GENOMIC DNA]</scope>
    <source>
        <strain evidence="2">cv. Punajuju</strain>
        <tissue evidence="1">Leaves</tissue>
    </source>
</reference>
<name>A0ACB9BIP8_CICIN</name>
<gene>
    <name evidence="1" type="ORF">L2E82_33016</name>
</gene>
<proteinExistence type="predicted"/>
<sequence>MKRNPNACCVAATPTMLQCHHLQSSTTDFVKATDVPTELNLWKLMGDFNLHGITVPAGSDVVGMKCKADRVDDGYVLNGSKKWCTNVHLLKR</sequence>
<protein>
    <submittedName>
        <fullName evidence="1">Uncharacterized protein</fullName>
    </submittedName>
</protein>
<dbReference type="EMBL" id="CM042014">
    <property type="protein sequence ID" value="KAI3721995.1"/>
    <property type="molecule type" value="Genomic_DNA"/>
</dbReference>
<keyword evidence="2" id="KW-1185">Reference proteome</keyword>